<dbReference type="InterPro" id="IPR023772">
    <property type="entry name" value="DNA-bd_HTH_TetR-type_CS"/>
</dbReference>
<dbReference type="EMBL" id="DTGR01000013">
    <property type="protein sequence ID" value="HHS28194.1"/>
    <property type="molecule type" value="Genomic_DNA"/>
</dbReference>
<dbReference type="PRINTS" id="PR00455">
    <property type="entry name" value="HTHTETR"/>
</dbReference>
<dbReference type="PROSITE" id="PS01081">
    <property type="entry name" value="HTH_TETR_1"/>
    <property type="match status" value="1"/>
</dbReference>
<dbReference type="InterPro" id="IPR009057">
    <property type="entry name" value="Homeodomain-like_sf"/>
</dbReference>
<dbReference type="Gene3D" id="1.10.10.60">
    <property type="entry name" value="Homeodomain-like"/>
    <property type="match status" value="1"/>
</dbReference>
<evidence type="ECO:0000259" key="3">
    <source>
        <dbReference type="PROSITE" id="PS50977"/>
    </source>
</evidence>
<feature type="DNA-binding region" description="H-T-H motif" evidence="2">
    <location>
        <begin position="34"/>
        <end position="53"/>
    </location>
</feature>
<reference evidence="4" key="1">
    <citation type="journal article" date="2020" name="mSystems">
        <title>Genome- and Community-Level Interaction Insights into Carbon Utilization and Element Cycling Functions of Hydrothermarchaeota in Hydrothermal Sediment.</title>
        <authorList>
            <person name="Zhou Z."/>
            <person name="Liu Y."/>
            <person name="Xu W."/>
            <person name="Pan J."/>
            <person name="Luo Z.H."/>
            <person name="Li M."/>
        </authorList>
    </citation>
    <scope>NUCLEOTIDE SEQUENCE [LARGE SCALE GENOMIC DNA]</scope>
    <source>
        <strain evidence="4">SpSt-767</strain>
    </source>
</reference>
<dbReference type="SUPFAM" id="SSF48498">
    <property type="entry name" value="Tetracyclin repressor-like, C-terminal domain"/>
    <property type="match status" value="1"/>
</dbReference>
<keyword evidence="1 2" id="KW-0238">DNA-binding</keyword>
<dbReference type="GO" id="GO:0003700">
    <property type="term" value="F:DNA-binding transcription factor activity"/>
    <property type="evidence" value="ECO:0007669"/>
    <property type="project" value="TreeGrafter"/>
</dbReference>
<dbReference type="InterPro" id="IPR001647">
    <property type="entry name" value="HTH_TetR"/>
</dbReference>
<feature type="domain" description="HTH tetR-type" evidence="3">
    <location>
        <begin position="11"/>
        <end position="71"/>
    </location>
</feature>
<dbReference type="Pfam" id="PF00440">
    <property type="entry name" value="TetR_N"/>
    <property type="match status" value="1"/>
</dbReference>
<dbReference type="InterPro" id="IPR050109">
    <property type="entry name" value="HTH-type_TetR-like_transc_reg"/>
</dbReference>
<evidence type="ECO:0000256" key="2">
    <source>
        <dbReference type="PROSITE-ProRule" id="PRU00335"/>
    </source>
</evidence>
<dbReference type="PANTHER" id="PTHR30055">
    <property type="entry name" value="HTH-TYPE TRANSCRIPTIONAL REGULATOR RUTR"/>
    <property type="match status" value="1"/>
</dbReference>
<dbReference type="Gene3D" id="1.10.357.10">
    <property type="entry name" value="Tetracycline Repressor, domain 2"/>
    <property type="match status" value="1"/>
</dbReference>
<organism evidence="4">
    <name type="scientific">Desulfobacca acetoxidans</name>
    <dbReference type="NCBI Taxonomy" id="60893"/>
    <lineage>
        <taxon>Bacteria</taxon>
        <taxon>Pseudomonadati</taxon>
        <taxon>Thermodesulfobacteriota</taxon>
        <taxon>Desulfobaccia</taxon>
        <taxon>Desulfobaccales</taxon>
        <taxon>Desulfobaccaceae</taxon>
        <taxon>Desulfobacca</taxon>
    </lineage>
</organism>
<evidence type="ECO:0000256" key="1">
    <source>
        <dbReference type="ARBA" id="ARBA00023125"/>
    </source>
</evidence>
<accession>A0A7V6DNL1</accession>
<evidence type="ECO:0000313" key="4">
    <source>
        <dbReference type="EMBL" id="HHS28194.1"/>
    </source>
</evidence>
<dbReference type="InterPro" id="IPR036271">
    <property type="entry name" value="Tet_transcr_reg_TetR-rel_C_sf"/>
</dbReference>
<name>A0A7V6DNL1_9BACT</name>
<dbReference type="GO" id="GO:0000976">
    <property type="term" value="F:transcription cis-regulatory region binding"/>
    <property type="evidence" value="ECO:0007669"/>
    <property type="project" value="TreeGrafter"/>
</dbReference>
<comment type="caution">
    <text evidence="4">The sequence shown here is derived from an EMBL/GenBank/DDBJ whole genome shotgun (WGS) entry which is preliminary data.</text>
</comment>
<protein>
    <submittedName>
        <fullName evidence="4">DUF1956 domain-containing protein</fullName>
    </submittedName>
</protein>
<sequence length="229" mass="25508">MSTSPASSARGETRQRLLEAAGEVFAERGFRNATIREICLQAQANLAAVNYYFGDKESLYAAVMKYAHACALEKYPLAQRESEEVPAADRLHAFIRYLLLSIFDKGPPAWLGKLMAREMIEPTQALDDLVATIIYPMSQKLGAIVRELLGGQAPDDLVHRCQMSIIGQCLHYRNARPVIQRLFPGYQYLQEDIVRMADHITRFSVGALRGLAQRENNGRGRLGSKGLPG</sequence>
<dbReference type="SUPFAM" id="SSF46689">
    <property type="entry name" value="Homeodomain-like"/>
    <property type="match status" value="1"/>
</dbReference>
<dbReference type="PANTHER" id="PTHR30055:SF226">
    <property type="entry name" value="HTH-TYPE TRANSCRIPTIONAL REGULATOR PKSA"/>
    <property type="match status" value="1"/>
</dbReference>
<dbReference type="AlphaFoldDB" id="A0A7V6DNL1"/>
<dbReference type="InterPro" id="IPR015292">
    <property type="entry name" value="Tscrpt_reg_YbiH_C"/>
</dbReference>
<gene>
    <name evidence="4" type="ORF">ENV52_00630</name>
</gene>
<proteinExistence type="predicted"/>
<dbReference type="Pfam" id="PF09209">
    <property type="entry name" value="CecR_C"/>
    <property type="match status" value="1"/>
</dbReference>
<dbReference type="PROSITE" id="PS50977">
    <property type="entry name" value="HTH_TETR_2"/>
    <property type="match status" value="1"/>
</dbReference>